<dbReference type="InterPro" id="IPR007314">
    <property type="entry name" value="Cofac_haem-bd_dom"/>
</dbReference>
<organism evidence="3 4">
    <name type="scientific">Desulfofustis limnaeus</name>
    <dbReference type="NCBI Taxonomy" id="2740163"/>
    <lineage>
        <taxon>Bacteria</taxon>
        <taxon>Pseudomonadati</taxon>
        <taxon>Thermodesulfobacteriota</taxon>
        <taxon>Desulfobulbia</taxon>
        <taxon>Desulfobulbales</taxon>
        <taxon>Desulfocapsaceae</taxon>
        <taxon>Desulfofustis</taxon>
    </lineage>
</organism>
<protein>
    <recommendedName>
        <fullName evidence="2">PDZ domain-containing protein</fullName>
    </recommendedName>
</protein>
<reference evidence="3 4" key="1">
    <citation type="submission" date="2022-01" db="EMBL/GenBank/DDBJ databases">
        <title>Desulfofustis limnae sp. nov., a novel mesophilic sulfate-reducing bacterium isolated from marsh soil.</title>
        <authorList>
            <person name="Watanabe M."/>
            <person name="Takahashi A."/>
            <person name="Kojima H."/>
            <person name="Fukui M."/>
        </authorList>
    </citation>
    <scope>NUCLEOTIDE SEQUENCE [LARGE SCALE GENOMIC DNA]</scope>
    <source>
        <strain evidence="3 4">PPLL</strain>
    </source>
</reference>
<keyword evidence="1" id="KW-0732">Signal</keyword>
<dbReference type="Proteomes" id="UP000830055">
    <property type="component" value="Chromosome"/>
</dbReference>
<accession>A0ABM7WA41</accession>
<dbReference type="InterPro" id="IPR014782">
    <property type="entry name" value="Peptidase_M1_dom"/>
</dbReference>
<evidence type="ECO:0000259" key="2">
    <source>
        <dbReference type="PROSITE" id="PS50106"/>
    </source>
</evidence>
<dbReference type="Pfam" id="PF04187">
    <property type="entry name" value="Cofac_haem_bdg"/>
    <property type="match status" value="1"/>
</dbReference>
<dbReference type="SMART" id="SM00228">
    <property type="entry name" value="PDZ"/>
    <property type="match status" value="1"/>
</dbReference>
<proteinExistence type="predicted"/>
<dbReference type="EMBL" id="AP025516">
    <property type="protein sequence ID" value="BDD87825.1"/>
    <property type="molecule type" value="Genomic_DNA"/>
</dbReference>
<dbReference type="Gene3D" id="3.40.50.11550">
    <property type="match status" value="2"/>
</dbReference>
<dbReference type="InterPro" id="IPR036034">
    <property type="entry name" value="PDZ_sf"/>
</dbReference>
<sequence length="1026" mass="112940">MSRGSTIFPASLAIALLSLFLLQPSTPHAAAAPHSPHVELAVSFEPGQNLLRGTAKITIPAGTDLAVQLDDLRVTAALLSRPGRENRPLLIGTARTVPLQAAGEQQILLLSYEKVVVNSAVDTIDDLAIILTSAWHPRPDRPSIFSLAARLPHGFTAVSESDGPAEADDDGWVRFAFSHPVRSLHLAAAPYQRTGRAVRPGLTVSTYFLPGQVDLADAYLESAVGYLKRYEALIGPFPYQQYAIVENPKPTGIGLPTFTLLGSQVIRLPFIRHTSLGHEILHSWFGNSIEVAAGSGNWAEGLTTYLADLAYREEAGEGALARKEALLTYQNYVKPSTPPLRSFIGAGHDRLDNRDQRAVGYTRAALLFHELRIRLGTDPFTAGIRRFYGAFRGQAASWDDLERIFSESSGQSLHRFFVERLERNDLPELSVKEVATRELADTTELSFTIVQHQPEPYQLLVPVTIETGGATLTEYHLVEDAEATLTIRLSSPPLLFTIDPEYHLARVLSPAERWPAWSQVMGSDRVLMIRGGGAGSDNYGPLVDLAERLSWPVVERETTDDSALAGKDLVILGADNLLVRGLFGPPDLPDDGMTMQLRMHPLYPERIVALVSSSSAEEARAVVNRLSHYGKESYLHFRQGRLIERSSEASADGIRTILVERPAGLQLAQLNNFEHLVDQLSDHRVIYIGETHTSRADHLLQALLIEALHRRKPKLAIGMEMFPVSSQAALDRYIFDPGWSEAAFLKESRYHQVWGYDYRLFRPIFALARSLRIPVIGLNVERQIVSSIYSSGGIAALPEEQRATLPVDRALDLPGYRERLDAVHRQHAGNREAGRSLQSFMEAQVIWDEGMAETAARYLAANPDTTLVILTGTQHARRDSGIPPRLARRLPVSQTTVANLAGQSAAELQATVDYLFFLESEDLPETGKIGATLQEEPNQPGLTVVALDPRSRAGEAGLEEGDRLVAIDGAPLAEMTDVRIAMLDKRPGEILPITVERVIDDGTWKTLQLQVVLSDLARVPRTNLQP</sequence>
<dbReference type="Pfam" id="PF01433">
    <property type="entry name" value="Peptidase_M1"/>
    <property type="match status" value="1"/>
</dbReference>
<evidence type="ECO:0000256" key="1">
    <source>
        <dbReference type="SAM" id="SignalP"/>
    </source>
</evidence>
<dbReference type="RefSeq" id="WP_284151237.1">
    <property type="nucleotide sequence ID" value="NZ_AP025516.1"/>
</dbReference>
<feature type="domain" description="PDZ" evidence="2">
    <location>
        <begin position="927"/>
        <end position="999"/>
    </location>
</feature>
<dbReference type="PANTHER" id="PTHR45726:SF3">
    <property type="entry name" value="LEUKOTRIENE A-4 HYDROLASE"/>
    <property type="match status" value="1"/>
</dbReference>
<evidence type="ECO:0000313" key="3">
    <source>
        <dbReference type="EMBL" id="BDD87825.1"/>
    </source>
</evidence>
<dbReference type="Gene3D" id="1.10.390.10">
    <property type="entry name" value="Neutral Protease Domain 2"/>
    <property type="match status" value="1"/>
</dbReference>
<dbReference type="Pfam" id="PF00595">
    <property type="entry name" value="PDZ"/>
    <property type="match status" value="1"/>
</dbReference>
<evidence type="ECO:0000313" key="4">
    <source>
        <dbReference type="Proteomes" id="UP000830055"/>
    </source>
</evidence>
<dbReference type="SUPFAM" id="SSF55486">
    <property type="entry name" value="Metalloproteases ('zincins'), catalytic domain"/>
    <property type="match status" value="1"/>
</dbReference>
<dbReference type="Gene3D" id="2.30.42.10">
    <property type="match status" value="1"/>
</dbReference>
<dbReference type="InterPro" id="IPR001478">
    <property type="entry name" value="PDZ"/>
</dbReference>
<keyword evidence="4" id="KW-1185">Reference proteome</keyword>
<dbReference type="SUPFAM" id="SSF159501">
    <property type="entry name" value="EreA/ChaN-like"/>
    <property type="match status" value="1"/>
</dbReference>
<dbReference type="InterPro" id="IPR034015">
    <property type="entry name" value="M1_LTA4H"/>
</dbReference>
<dbReference type="CDD" id="cd14727">
    <property type="entry name" value="ChanN-like"/>
    <property type="match status" value="1"/>
</dbReference>
<name>A0ABM7WA41_9BACT</name>
<dbReference type="PANTHER" id="PTHR45726">
    <property type="entry name" value="LEUKOTRIENE A-4 HYDROLASE"/>
    <property type="match status" value="1"/>
</dbReference>
<dbReference type="SUPFAM" id="SSF50156">
    <property type="entry name" value="PDZ domain-like"/>
    <property type="match status" value="1"/>
</dbReference>
<feature type="signal peptide" evidence="1">
    <location>
        <begin position="1"/>
        <end position="29"/>
    </location>
</feature>
<dbReference type="PROSITE" id="PS50106">
    <property type="entry name" value="PDZ"/>
    <property type="match status" value="1"/>
</dbReference>
<gene>
    <name evidence="3" type="ORF">DPPLL_21900</name>
</gene>
<dbReference type="InterPro" id="IPR027268">
    <property type="entry name" value="Peptidase_M4/M1_CTD_sf"/>
</dbReference>
<feature type="chain" id="PRO_5046808143" description="PDZ domain-containing protein" evidence="1">
    <location>
        <begin position="30"/>
        <end position="1026"/>
    </location>
</feature>